<evidence type="ECO:0000256" key="9">
    <source>
        <dbReference type="ARBA" id="ARBA00022840"/>
    </source>
</evidence>
<dbReference type="GO" id="GO:0008353">
    <property type="term" value="F:RNA polymerase II CTD heptapeptide repeat kinase activity"/>
    <property type="evidence" value="ECO:0007669"/>
    <property type="project" value="UniProtKB-EC"/>
</dbReference>
<protein>
    <recommendedName>
        <fullName evidence="12">Cyclin-dependent kinase 2 homolog</fullName>
        <ecNumber evidence="4">2.7.11.22</ecNumber>
        <ecNumber evidence="3">2.7.11.23</ecNumber>
    </recommendedName>
    <alternativeName>
        <fullName evidence="13">Cell division control protein 2 homolog</fullName>
    </alternativeName>
    <alternativeName>
        <fullName evidence="14">cdc2-related kinase 2</fullName>
    </alternativeName>
</protein>
<dbReference type="Gene3D" id="1.10.510.10">
    <property type="entry name" value="Transferase(Phosphotransferase) domain 1"/>
    <property type="match status" value="1"/>
</dbReference>
<comment type="subunit">
    <text evidence="11">May form a complex composed of at least the catalytic subunit CRK2 and a cyclin.</text>
</comment>
<dbReference type="InterPro" id="IPR050108">
    <property type="entry name" value="CDK"/>
</dbReference>
<name>A0A3P3YIJ5_PLABS</name>
<dbReference type="PROSITE" id="PS50011">
    <property type="entry name" value="PROTEIN_KINASE_DOM"/>
    <property type="match status" value="1"/>
</dbReference>
<dbReference type="GO" id="GO:0005634">
    <property type="term" value="C:nucleus"/>
    <property type="evidence" value="ECO:0007669"/>
    <property type="project" value="UniProtKB-SubCell"/>
</dbReference>
<dbReference type="InterPro" id="IPR000719">
    <property type="entry name" value="Prot_kinase_dom"/>
</dbReference>
<evidence type="ECO:0000256" key="10">
    <source>
        <dbReference type="ARBA" id="ARBA00023242"/>
    </source>
</evidence>
<proteinExistence type="inferred from homology"/>
<dbReference type="SMART" id="SM00220">
    <property type="entry name" value="S_TKc"/>
    <property type="match status" value="1"/>
</dbReference>
<dbReference type="FunFam" id="3.30.200.20:FF:000124">
    <property type="entry name" value="Cyclin-dependent kinase 4"/>
    <property type="match status" value="1"/>
</dbReference>
<dbReference type="AlphaFoldDB" id="A0A3P3YIJ5"/>
<comment type="catalytic activity">
    <reaction evidence="17">
        <text>[DNA-directed RNA polymerase] + ATP = phospho-[DNA-directed RNA polymerase] + ADP + H(+)</text>
        <dbReference type="Rhea" id="RHEA:10216"/>
        <dbReference type="Rhea" id="RHEA-COMP:11321"/>
        <dbReference type="Rhea" id="RHEA-COMP:11322"/>
        <dbReference type="ChEBI" id="CHEBI:15378"/>
        <dbReference type="ChEBI" id="CHEBI:30616"/>
        <dbReference type="ChEBI" id="CHEBI:43176"/>
        <dbReference type="ChEBI" id="CHEBI:68546"/>
        <dbReference type="ChEBI" id="CHEBI:456216"/>
        <dbReference type="EC" id="2.7.11.23"/>
    </reaction>
</comment>
<accession>A0A3P3YIJ5</accession>
<feature type="region of interest" description="Disordered" evidence="20">
    <location>
        <begin position="351"/>
        <end position="379"/>
    </location>
</feature>
<evidence type="ECO:0000313" key="22">
    <source>
        <dbReference type="EMBL" id="SPR00011.1"/>
    </source>
</evidence>
<evidence type="ECO:0000259" key="21">
    <source>
        <dbReference type="PROSITE" id="PS50011"/>
    </source>
</evidence>
<evidence type="ECO:0000256" key="12">
    <source>
        <dbReference type="ARBA" id="ARBA00039612"/>
    </source>
</evidence>
<evidence type="ECO:0000256" key="20">
    <source>
        <dbReference type="SAM" id="MobiDB-lite"/>
    </source>
</evidence>
<dbReference type="EC" id="2.7.11.22" evidence="4"/>
<evidence type="ECO:0000256" key="15">
    <source>
        <dbReference type="ARBA" id="ARBA00047811"/>
    </source>
</evidence>
<keyword evidence="5 19" id="KW-0723">Serine/threonine-protein kinase</keyword>
<evidence type="ECO:0000256" key="2">
    <source>
        <dbReference type="ARBA" id="ARBA00006485"/>
    </source>
</evidence>
<sequence length="379" mass="42796">MSGAATPSAPPAHDASGARACDPKRHPQFRSDEVYQRIEMIGKGTYGSVYKARAPGGRLVALKKVRMAFENQGFPITAIREIKILQALEHENIIQLNDVVASTDSALDRENSSVVMVFPFMDHDLTGLLENPNVKLSMPQIKYYLRCILQGLNHCHNKKILHRDVKGPNVLISNTGEVKLADFGLARFVNTDEEYTSNVVTLWYRPPELLYGARKYGPAVDMWSIGCVFAEMLTAAPAFPGATELDQIDRIFRLCGTPTPESWPGFTKLPGYQKLRMKNVYPRTFEARFAKYGSLVLDLLSKLLELDPAKRISAREALQHDFFWTEPLPMDPKDLPVYQQSHEYMARMRKQQRAEAAAQAHASKRQRLDMGGHHRVHYG</sequence>
<dbReference type="PANTHER" id="PTHR24056">
    <property type="entry name" value="CELL DIVISION PROTEIN KINASE"/>
    <property type="match status" value="1"/>
</dbReference>
<evidence type="ECO:0000256" key="8">
    <source>
        <dbReference type="ARBA" id="ARBA00022777"/>
    </source>
</evidence>
<keyword evidence="8" id="KW-0418">Kinase</keyword>
<evidence type="ECO:0000256" key="16">
    <source>
        <dbReference type="ARBA" id="ARBA00048367"/>
    </source>
</evidence>
<feature type="binding site" evidence="18">
    <location>
        <position position="63"/>
    </location>
    <ligand>
        <name>ATP</name>
        <dbReference type="ChEBI" id="CHEBI:30616"/>
    </ligand>
</feature>
<evidence type="ECO:0000256" key="1">
    <source>
        <dbReference type="ARBA" id="ARBA00004123"/>
    </source>
</evidence>
<dbReference type="SUPFAM" id="SSF56112">
    <property type="entry name" value="Protein kinase-like (PK-like)"/>
    <property type="match status" value="1"/>
</dbReference>
<comment type="similarity">
    <text evidence="2">Belongs to the protein kinase superfamily. CMGC Ser/Thr protein kinase family. CDC2/CDKX subfamily.</text>
</comment>
<evidence type="ECO:0000256" key="4">
    <source>
        <dbReference type="ARBA" id="ARBA00012425"/>
    </source>
</evidence>
<dbReference type="InterPro" id="IPR011009">
    <property type="entry name" value="Kinase-like_dom_sf"/>
</dbReference>
<dbReference type="EC" id="2.7.11.23" evidence="3"/>
<keyword evidence="9 18" id="KW-0067">ATP-binding</keyword>
<feature type="domain" description="Protein kinase" evidence="21">
    <location>
        <begin position="35"/>
        <end position="323"/>
    </location>
</feature>
<evidence type="ECO:0000256" key="18">
    <source>
        <dbReference type="PROSITE-ProRule" id="PRU10141"/>
    </source>
</evidence>
<organism evidence="22 23">
    <name type="scientific">Plasmodiophora brassicae</name>
    <name type="common">Clubroot disease agent</name>
    <dbReference type="NCBI Taxonomy" id="37360"/>
    <lineage>
        <taxon>Eukaryota</taxon>
        <taxon>Sar</taxon>
        <taxon>Rhizaria</taxon>
        <taxon>Endomyxa</taxon>
        <taxon>Phytomyxea</taxon>
        <taxon>Plasmodiophorida</taxon>
        <taxon>Plasmodiophoridae</taxon>
        <taxon>Plasmodiophora</taxon>
    </lineage>
</organism>
<keyword evidence="22" id="KW-0496">Mitochondrion</keyword>
<dbReference type="PROSITE" id="PS00107">
    <property type="entry name" value="PROTEIN_KINASE_ATP"/>
    <property type="match status" value="1"/>
</dbReference>
<keyword evidence="10" id="KW-0539">Nucleus</keyword>
<dbReference type="PANTHER" id="PTHR24056:SF233">
    <property type="entry name" value="CYCLIN-DEPENDENT KINASE 9"/>
    <property type="match status" value="1"/>
</dbReference>
<dbReference type="EMBL" id="OVEO01000013">
    <property type="protein sequence ID" value="SPR00011.1"/>
    <property type="molecule type" value="Genomic_DNA"/>
</dbReference>
<dbReference type="CDD" id="cd07840">
    <property type="entry name" value="STKc_CDK9_like"/>
    <property type="match status" value="1"/>
</dbReference>
<evidence type="ECO:0000256" key="3">
    <source>
        <dbReference type="ARBA" id="ARBA00012409"/>
    </source>
</evidence>
<evidence type="ECO:0000256" key="19">
    <source>
        <dbReference type="RuleBase" id="RU000304"/>
    </source>
</evidence>
<evidence type="ECO:0000256" key="6">
    <source>
        <dbReference type="ARBA" id="ARBA00022679"/>
    </source>
</evidence>
<keyword evidence="6" id="KW-0808">Transferase</keyword>
<dbReference type="PROSITE" id="PS00108">
    <property type="entry name" value="PROTEIN_KINASE_ST"/>
    <property type="match status" value="1"/>
</dbReference>
<comment type="catalytic activity">
    <reaction evidence="15">
        <text>L-threonyl-[protein] + ATP = O-phospho-L-threonyl-[protein] + ADP + H(+)</text>
        <dbReference type="Rhea" id="RHEA:46608"/>
        <dbReference type="Rhea" id="RHEA-COMP:11060"/>
        <dbReference type="Rhea" id="RHEA-COMP:11605"/>
        <dbReference type="ChEBI" id="CHEBI:15378"/>
        <dbReference type="ChEBI" id="CHEBI:30013"/>
        <dbReference type="ChEBI" id="CHEBI:30616"/>
        <dbReference type="ChEBI" id="CHEBI:61977"/>
        <dbReference type="ChEBI" id="CHEBI:456216"/>
        <dbReference type="EC" id="2.7.11.22"/>
    </reaction>
</comment>
<gene>
    <name evidence="22" type="ORF">PLBR_LOCUS7226</name>
</gene>
<dbReference type="Pfam" id="PF00069">
    <property type="entry name" value="Pkinase"/>
    <property type="match status" value="1"/>
</dbReference>
<dbReference type="GO" id="GO:0004693">
    <property type="term" value="F:cyclin-dependent protein serine/threonine kinase activity"/>
    <property type="evidence" value="ECO:0007669"/>
    <property type="project" value="UniProtKB-EC"/>
</dbReference>
<evidence type="ECO:0000256" key="7">
    <source>
        <dbReference type="ARBA" id="ARBA00022741"/>
    </source>
</evidence>
<dbReference type="Proteomes" id="UP000290189">
    <property type="component" value="Unassembled WGS sequence"/>
</dbReference>
<comment type="catalytic activity">
    <reaction evidence="16">
        <text>L-seryl-[protein] + ATP = O-phospho-L-seryl-[protein] + ADP + H(+)</text>
        <dbReference type="Rhea" id="RHEA:17989"/>
        <dbReference type="Rhea" id="RHEA-COMP:9863"/>
        <dbReference type="Rhea" id="RHEA-COMP:11604"/>
        <dbReference type="ChEBI" id="CHEBI:15378"/>
        <dbReference type="ChEBI" id="CHEBI:29999"/>
        <dbReference type="ChEBI" id="CHEBI:30616"/>
        <dbReference type="ChEBI" id="CHEBI:83421"/>
        <dbReference type="ChEBI" id="CHEBI:456216"/>
        <dbReference type="EC" id="2.7.11.22"/>
    </reaction>
</comment>
<evidence type="ECO:0000256" key="13">
    <source>
        <dbReference type="ARBA" id="ARBA00041902"/>
    </source>
</evidence>
<evidence type="ECO:0000313" key="23">
    <source>
        <dbReference type="Proteomes" id="UP000290189"/>
    </source>
</evidence>
<reference evidence="22 23" key="1">
    <citation type="submission" date="2018-03" db="EMBL/GenBank/DDBJ databases">
        <authorList>
            <person name="Fogelqvist J."/>
        </authorList>
    </citation>
    <scope>NUCLEOTIDE SEQUENCE [LARGE SCALE GENOMIC DNA]</scope>
</reference>
<keyword evidence="7 18" id="KW-0547">Nucleotide-binding</keyword>
<dbReference type="InterPro" id="IPR017441">
    <property type="entry name" value="Protein_kinase_ATP_BS"/>
</dbReference>
<evidence type="ECO:0000256" key="14">
    <source>
        <dbReference type="ARBA" id="ARBA00042858"/>
    </source>
</evidence>
<dbReference type="FunFam" id="1.10.510.10:FF:000415">
    <property type="entry name" value="CMGC/CDK/CRK7 protein kinase, variant"/>
    <property type="match status" value="1"/>
</dbReference>
<evidence type="ECO:0000256" key="11">
    <source>
        <dbReference type="ARBA" id="ARBA00038543"/>
    </source>
</evidence>
<geneLocation type="mitochondrion" evidence="22"/>
<comment type="subcellular location">
    <subcellularLocation>
        <location evidence="1">Nucleus</location>
    </subcellularLocation>
</comment>
<feature type="region of interest" description="Disordered" evidence="20">
    <location>
        <begin position="1"/>
        <end position="28"/>
    </location>
</feature>
<evidence type="ECO:0000256" key="17">
    <source>
        <dbReference type="ARBA" id="ARBA00049280"/>
    </source>
</evidence>
<dbReference type="GO" id="GO:0005524">
    <property type="term" value="F:ATP binding"/>
    <property type="evidence" value="ECO:0007669"/>
    <property type="project" value="UniProtKB-UniRule"/>
</dbReference>
<evidence type="ECO:0000256" key="5">
    <source>
        <dbReference type="ARBA" id="ARBA00022527"/>
    </source>
</evidence>
<dbReference type="InterPro" id="IPR008271">
    <property type="entry name" value="Ser/Thr_kinase_AS"/>
</dbReference>
<dbReference type="Gene3D" id="3.30.200.20">
    <property type="entry name" value="Phosphorylase Kinase, domain 1"/>
    <property type="match status" value="1"/>
</dbReference>